<evidence type="ECO:0000259" key="2">
    <source>
        <dbReference type="Pfam" id="PF00644"/>
    </source>
</evidence>
<evidence type="ECO:0000313" key="4">
    <source>
        <dbReference type="Proteomes" id="UP001172102"/>
    </source>
</evidence>
<accession>A0AA40E2D3</accession>
<dbReference type="SUPFAM" id="SSF56399">
    <property type="entry name" value="ADP-ribosylation"/>
    <property type="match status" value="1"/>
</dbReference>
<dbReference type="EMBL" id="JAUKUA010000003">
    <property type="protein sequence ID" value="KAK0720108.1"/>
    <property type="molecule type" value="Genomic_DNA"/>
</dbReference>
<reference evidence="3" key="1">
    <citation type="submission" date="2023-06" db="EMBL/GenBank/DDBJ databases">
        <title>Genome-scale phylogeny and comparative genomics of the fungal order Sordariales.</title>
        <authorList>
            <consortium name="Lawrence Berkeley National Laboratory"/>
            <person name="Hensen N."/>
            <person name="Bonometti L."/>
            <person name="Westerberg I."/>
            <person name="Brannstrom I.O."/>
            <person name="Guillou S."/>
            <person name="Cros-Aarteil S."/>
            <person name="Calhoun S."/>
            <person name="Haridas S."/>
            <person name="Kuo A."/>
            <person name="Mondo S."/>
            <person name="Pangilinan J."/>
            <person name="Riley R."/>
            <person name="Labutti K."/>
            <person name="Andreopoulos B."/>
            <person name="Lipzen A."/>
            <person name="Chen C."/>
            <person name="Yanf M."/>
            <person name="Daum C."/>
            <person name="Ng V."/>
            <person name="Clum A."/>
            <person name="Steindorff A."/>
            <person name="Ohm R."/>
            <person name="Martin F."/>
            <person name="Silar P."/>
            <person name="Natvig D."/>
            <person name="Lalanne C."/>
            <person name="Gautier V."/>
            <person name="Ament-Velasquez S.L."/>
            <person name="Kruys A."/>
            <person name="Hutchinson M.I."/>
            <person name="Powell A.J."/>
            <person name="Barry K."/>
            <person name="Miller A.N."/>
            <person name="Grigoriev I.V."/>
            <person name="Debuchy R."/>
            <person name="Gladieux P."/>
            <person name="Thoren M.H."/>
            <person name="Johannesson H."/>
        </authorList>
    </citation>
    <scope>NUCLEOTIDE SEQUENCE</scope>
    <source>
        <strain evidence="3">SMH4607-1</strain>
    </source>
</reference>
<evidence type="ECO:0000313" key="3">
    <source>
        <dbReference type="EMBL" id="KAK0720108.1"/>
    </source>
</evidence>
<dbReference type="Gene3D" id="3.90.228.10">
    <property type="match status" value="1"/>
</dbReference>
<dbReference type="Pfam" id="PF00644">
    <property type="entry name" value="PARP"/>
    <property type="match status" value="1"/>
</dbReference>
<keyword evidence="4" id="KW-1185">Reference proteome</keyword>
<dbReference type="AlphaFoldDB" id="A0AA40E2D3"/>
<sequence length="527" mass="58468">MDPEPIVRGGLPLEVLEWTHSDVESGFLWRFVFSMTELRLYTDIFEQPLLCELHDTYHTISRKVIDPLREALRQHFLHHGSEGTDGRVRLKRSELSILILCGLETVIGAEREQTKRDLATGGGKCRGSKNGWNASQVSEWDVLLNHPAGLDPSTIVDTAYNILGRTPEQIHAAIPSSWRVIHIESIMRSDVAQRFLHYQSTLRASLIDEQATTNELRRKLPPHSTLEGRVRATLARNEIIDDMVKPCVTFHGTALSNVASIIQHGFKMPGKLVDGNLVASPRSGVAYNRGIYSSQAAFYALSYASGQRQLTPLGEVPSMRLFVCATVMGRTLRPDSVRGADAPAAAAAVHGPLVAGYDAHFDGKFEYIAHHEQAMLPCYVVHLDLGSEEAKRALTRARDNPGFFGAQKGNSGNDPRIPTEPALGPGDVRREKEAKKAAAMKWFPYGFGGATGTNFVVQEVGAISDDEEEYGDWQDERHGYVRRETRDANVDVGVGESEYYDDFDEDGNPIRKKRGVFLDQYQGARNA</sequence>
<feature type="region of interest" description="Disordered" evidence="1">
    <location>
        <begin position="403"/>
        <end position="428"/>
    </location>
</feature>
<feature type="domain" description="PARP catalytic" evidence="2">
    <location>
        <begin position="169"/>
        <end position="307"/>
    </location>
</feature>
<dbReference type="GO" id="GO:0003950">
    <property type="term" value="F:NAD+ poly-ADP-ribosyltransferase activity"/>
    <property type="evidence" value="ECO:0007669"/>
    <property type="project" value="InterPro"/>
</dbReference>
<comment type="caution">
    <text evidence="3">The sequence shown here is derived from an EMBL/GenBank/DDBJ whole genome shotgun (WGS) entry which is preliminary data.</text>
</comment>
<dbReference type="Proteomes" id="UP001172102">
    <property type="component" value="Unassembled WGS sequence"/>
</dbReference>
<name>A0AA40E2D3_9PEZI</name>
<gene>
    <name evidence="3" type="ORF">B0H67DRAFT_575065</name>
</gene>
<proteinExistence type="predicted"/>
<dbReference type="InterPro" id="IPR012317">
    <property type="entry name" value="Poly(ADP-ribose)pol_cat_dom"/>
</dbReference>
<organism evidence="3 4">
    <name type="scientific">Lasiosphaeris hirsuta</name>
    <dbReference type="NCBI Taxonomy" id="260670"/>
    <lineage>
        <taxon>Eukaryota</taxon>
        <taxon>Fungi</taxon>
        <taxon>Dikarya</taxon>
        <taxon>Ascomycota</taxon>
        <taxon>Pezizomycotina</taxon>
        <taxon>Sordariomycetes</taxon>
        <taxon>Sordariomycetidae</taxon>
        <taxon>Sordariales</taxon>
        <taxon>Lasiosphaeriaceae</taxon>
        <taxon>Lasiosphaeris</taxon>
    </lineage>
</organism>
<evidence type="ECO:0000256" key="1">
    <source>
        <dbReference type="SAM" id="MobiDB-lite"/>
    </source>
</evidence>
<protein>
    <recommendedName>
        <fullName evidence="2">PARP catalytic domain-containing protein</fullName>
    </recommendedName>
</protein>